<dbReference type="AlphaFoldDB" id="A0AA42CD35"/>
<dbReference type="Pfam" id="PF04267">
    <property type="entry name" value="SoxD"/>
    <property type="match status" value="1"/>
</dbReference>
<evidence type="ECO:0000313" key="1">
    <source>
        <dbReference type="EMBL" id="MCW3474378.1"/>
    </source>
</evidence>
<evidence type="ECO:0000313" key="2">
    <source>
        <dbReference type="Proteomes" id="UP001165679"/>
    </source>
</evidence>
<proteinExistence type="predicted"/>
<sequence>MLLIPCPWCGPRSEPEFQFGGEPATRPVPAAEVSDAAWGAYLYVRSNEKGPHRELWCHAGGCGQWFLMERDTVTHAVLRTHKPGAAA</sequence>
<dbReference type="InterPro" id="IPR038561">
    <property type="entry name" value="SoxD_sf"/>
</dbReference>
<gene>
    <name evidence="1" type="ORF">OL599_07265</name>
</gene>
<dbReference type="RefSeq" id="WP_264713006.1">
    <property type="nucleotide sequence ID" value="NZ_JAPDNT010000003.1"/>
</dbReference>
<organism evidence="1 2">
    <name type="scientific">Limobrevibacterium gyesilva</name>
    <dbReference type="NCBI Taxonomy" id="2991712"/>
    <lineage>
        <taxon>Bacteria</taxon>
        <taxon>Pseudomonadati</taxon>
        <taxon>Pseudomonadota</taxon>
        <taxon>Alphaproteobacteria</taxon>
        <taxon>Acetobacterales</taxon>
        <taxon>Acetobacteraceae</taxon>
        <taxon>Limobrevibacterium</taxon>
    </lineage>
</organism>
<dbReference type="EMBL" id="JAPDNT010000003">
    <property type="protein sequence ID" value="MCW3474378.1"/>
    <property type="molecule type" value="Genomic_DNA"/>
</dbReference>
<keyword evidence="2" id="KW-1185">Reference proteome</keyword>
<comment type="caution">
    <text evidence="1">The sequence shown here is derived from an EMBL/GenBank/DDBJ whole genome shotgun (WGS) entry which is preliminary data.</text>
</comment>
<dbReference type="GO" id="GO:0046653">
    <property type="term" value="P:tetrahydrofolate metabolic process"/>
    <property type="evidence" value="ECO:0007669"/>
    <property type="project" value="InterPro"/>
</dbReference>
<dbReference type="InterPro" id="IPR006279">
    <property type="entry name" value="SoxD"/>
</dbReference>
<dbReference type="Proteomes" id="UP001165679">
    <property type="component" value="Unassembled WGS sequence"/>
</dbReference>
<dbReference type="GO" id="GO:0008115">
    <property type="term" value="F:sarcosine oxidase activity"/>
    <property type="evidence" value="ECO:0007669"/>
    <property type="project" value="InterPro"/>
</dbReference>
<dbReference type="Gene3D" id="3.30.2270.10">
    <property type="entry name" value="Folate-binding superfamily"/>
    <property type="match status" value="1"/>
</dbReference>
<protein>
    <submittedName>
        <fullName evidence="1">Sarcosine oxidase subunit delta</fullName>
    </submittedName>
</protein>
<accession>A0AA42CD35</accession>
<reference evidence="1" key="2">
    <citation type="submission" date="2022-10" db="EMBL/GenBank/DDBJ databases">
        <authorList>
            <person name="Trinh H.N."/>
        </authorList>
    </citation>
    <scope>NUCLEOTIDE SEQUENCE</scope>
    <source>
        <strain evidence="1">RN2-1</strain>
    </source>
</reference>
<name>A0AA42CD35_9PROT</name>
<reference evidence="1" key="1">
    <citation type="submission" date="2022-09" db="EMBL/GenBank/DDBJ databases">
        <title>Rhodovastum sp. nov. RN2-1 isolated from soil in Seongnam, South Korea.</title>
        <authorList>
            <person name="Le N.T."/>
        </authorList>
    </citation>
    <scope>NUCLEOTIDE SEQUENCE</scope>
    <source>
        <strain evidence="1">RN2-1</strain>
    </source>
</reference>